<evidence type="ECO:0008006" key="4">
    <source>
        <dbReference type="Google" id="ProtNLM"/>
    </source>
</evidence>
<gene>
    <name evidence="2" type="ORF">T23_12840</name>
</gene>
<name>A0ABN6ZIM7_9FIRM</name>
<evidence type="ECO:0000313" key="2">
    <source>
        <dbReference type="EMBL" id="BEH91182.1"/>
    </source>
</evidence>
<dbReference type="EMBL" id="AP028127">
    <property type="protein sequence ID" value="BEH91182.1"/>
    <property type="molecule type" value="Genomic_DNA"/>
</dbReference>
<sequence length="116" mass="12350">MRKIGNYGLALMTVIALGSGVGLTAHAGSVSKTVTSNFTSAWEKTATGSNGSKLQYGYNTVLINEDTAYAYHPSASHYAKIQNGKGAHTSRSSFGGQWSKLEVVHSGQTVIYSCEW</sequence>
<protein>
    <recommendedName>
        <fullName evidence="4">Lactococcin 972 family bacteriocin</fullName>
    </recommendedName>
</protein>
<dbReference type="RefSeq" id="WP_262953721.1">
    <property type="nucleotide sequence ID" value="NZ_AP028127.1"/>
</dbReference>
<evidence type="ECO:0000313" key="3">
    <source>
        <dbReference type="Proteomes" id="UP001432099"/>
    </source>
</evidence>
<feature type="signal peptide" evidence="1">
    <location>
        <begin position="1"/>
        <end position="27"/>
    </location>
</feature>
<evidence type="ECO:0000256" key="1">
    <source>
        <dbReference type="SAM" id="SignalP"/>
    </source>
</evidence>
<dbReference type="Proteomes" id="UP001432099">
    <property type="component" value="Chromosome"/>
</dbReference>
<keyword evidence="1" id="KW-0732">Signal</keyword>
<accession>A0ABN6ZIM7</accession>
<keyword evidence="3" id="KW-1185">Reference proteome</keyword>
<proteinExistence type="predicted"/>
<organism evidence="2 3">
    <name type="scientific">Turicibacter faecis</name>
    <dbReference type="NCBI Taxonomy" id="2963365"/>
    <lineage>
        <taxon>Bacteria</taxon>
        <taxon>Bacillati</taxon>
        <taxon>Bacillota</taxon>
        <taxon>Erysipelotrichia</taxon>
        <taxon>Erysipelotrichales</taxon>
        <taxon>Turicibacteraceae</taxon>
        <taxon>Turicibacter</taxon>
    </lineage>
</organism>
<feature type="chain" id="PRO_5046215585" description="Lactococcin 972 family bacteriocin" evidence="1">
    <location>
        <begin position="28"/>
        <end position="116"/>
    </location>
</feature>
<reference evidence="2" key="1">
    <citation type="journal article" date="2024" name="Int. J. Syst. Evol. Microbiol.">
        <title>Turicibacter faecis sp. nov., isolated from faeces of heart failure mouse model.</title>
        <authorList>
            <person name="Imamura Y."/>
            <person name="Motooka D."/>
            <person name="Nakajima Y."/>
            <person name="Ito S."/>
            <person name="Kitakaze M."/>
            <person name="Iida T."/>
            <person name="Nakamura S."/>
        </authorList>
    </citation>
    <scope>NUCLEOTIDE SEQUENCE</scope>
    <source>
        <strain evidence="2">TC023</strain>
    </source>
</reference>